<accession>A0ABQ5RAV8</accession>
<dbReference type="Proteomes" id="UP001144280">
    <property type="component" value="Unassembled WGS sequence"/>
</dbReference>
<organism evidence="1 2">
    <name type="scientific">Phytohabitans aurantiacus</name>
    <dbReference type="NCBI Taxonomy" id="3016789"/>
    <lineage>
        <taxon>Bacteria</taxon>
        <taxon>Bacillati</taxon>
        <taxon>Actinomycetota</taxon>
        <taxon>Actinomycetes</taxon>
        <taxon>Micromonosporales</taxon>
        <taxon>Micromonosporaceae</taxon>
    </lineage>
</organism>
<dbReference type="RefSeq" id="WP_281906368.1">
    <property type="nucleotide sequence ID" value="NZ_BSDI01000107.1"/>
</dbReference>
<name>A0ABQ5RAV8_9ACTN</name>
<comment type="caution">
    <text evidence="1">The sequence shown here is derived from an EMBL/GenBank/DDBJ whole genome shotgun (WGS) entry which is preliminary data.</text>
</comment>
<dbReference type="InterPro" id="IPR038071">
    <property type="entry name" value="UROD/MetE-like_sf"/>
</dbReference>
<keyword evidence="2" id="KW-1185">Reference proteome</keyword>
<evidence type="ECO:0000313" key="1">
    <source>
        <dbReference type="EMBL" id="GLI03871.1"/>
    </source>
</evidence>
<proteinExistence type="predicted"/>
<evidence type="ECO:0000313" key="2">
    <source>
        <dbReference type="Proteomes" id="UP001144280"/>
    </source>
</evidence>
<reference evidence="1" key="1">
    <citation type="submission" date="2022-12" db="EMBL/GenBank/DDBJ databases">
        <title>New Phytohabitans aurantiacus sp. RD004123 nov., an actinomycete isolated from soil.</title>
        <authorList>
            <person name="Triningsih D.W."/>
            <person name="Harunari E."/>
            <person name="Igarashi Y."/>
        </authorList>
    </citation>
    <scope>NUCLEOTIDE SEQUENCE</scope>
    <source>
        <strain evidence="1">RD004123</strain>
    </source>
</reference>
<gene>
    <name evidence="1" type="ORF">Pa4123_91510</name>
</gene>
<protein>
    <submittedName>
        <fullName evidence="1">Uncharacterized protein</fullName>
    </submittedName>
</protein>
<sequence length="314" mass="34270">MALAVEHLGGDLDFLPDGETGSRRNWIIGMIESLRDHPALELVRDGDWSDYDDTPRFRVKRGQRLDELDLGIVAAAREALPVHARLAGGAGFQVGIPGDVDLAMFVFGPTGPVRHLRPFTEALAVTMRQIHDLIGGDALFQIEIPVELVLMARAPRPARAMLASLLARRVARLVSAAPEGARFGVHLCLGDMNHRALGRLRDAGPLVQLANALVARWPAERPLVYVHGPLAAADHPPVDDAAFYRPLRGLRLRGARFIAGYAHEDQDLATQRRIRQHVEDALGRRADVSTSCGLGRRDRAAAVAALKRIKALLT</sequence>
<dbReference type="EMBL" id="BSDI01000107">
    <property type="protein sequence ID" value="GLI03871.1"/>
    <property type="molecule type" value="Genomic_DNA"/>
</dbReference>
<dbReference type="SUPFAM" id="SSF51726">
    <property type="entry name" value="UROD/MetE-like"/>
    <property type="match status" value="1"/>
</dbReference>